<protein>
    <submittedName>
        <fullName evidence="1">Uncharacterized protein</fullName>
    </submittedName>
</protein>
<proteinExistence type="predicted"/>
<dbReference type="EMBL" id="JAHXZJ010000374">
    <property type="protein sequence ID" value="KAH0561854.1"/>
    <property type="molecule type" value="Genomic_DNA"/>
</dbReference>
<sequence>MMTFCRSKVCQQNKTKRRLKLEAELKFLRLFNWRTRSTVWGSVYRVVLVYQSGVRLALPLASADDESEFFHGQVPEKSQQRSVARVSKRDESWNNVKEFRQGHQSYGGKQTSWCSWGVVSHLRHCYWPSCSCIMLLSLSIKIFIASTSIDAIMPSAINALLG</sequence>
<name>A0AAV7J209_COTGL</name>
<organism evidence="1 2">
    <name type="scientific">Cotesia glomerata</name>
    <name type="common">Lepidopteran parasitic wasp</name>
    <name type="synonym">Apanteles glomeratus</name>
    <dbReference type="NCBI Taxonomy" id="32391"/>
    <lineage>
        <taxon>Eukaryota</taxon>
        <taxon>Metazoa</taxon>
        <taxon>Ecdysozoa</taxon>
        <taxon>Arthropoda</taxon>
        <taxon>Hexapoda</taxon>
        <taxon>Insecta</taxon>
        <taxon>Pterygota</taxon>
        <taxon>Neoptera</taxon>
        <taxon>Endopterygota</taxon>
        <taxon>Hymenoptera</taxon>
        <taxon>Apocrita</taxon>
        <taxon>Ichneumonoidea</taxon>
        <taxon>Braconidae</taxon>
        <taxon>Microgastrinae</taxon>
        <taxon>Cotesia</taxon>
    </lineage>
</organism>
<comment type="caution">
    <text evidence="1">The sequence shown here is derived from an EMBL/GenBank/DDBJ whole genome shotgun (WGS) entry which is preliminary data.</text>
</comment>
<keyword evidence="2" id="KW-1185">Reference proteome</keyword>
<accession>A0AAV7J209</accession>
<evidence type="ECO:0000313" key="2">
    <source>
        <dbReference type="Proteomes" id="UP000826195"/>
    </source>
</evidence>
<evidence type="ECO:0000313" key="1">
    <source>
        <dbReference type="EMBL" id="KAH0561854.1"/>
    </source>
</evidence>
<reference evidence="1 2" key="1">
    <citation type="journal article" date="2021" name="J. Hered.">
        <title>A chromosome-level genome assembly of the parasitoid wasp, Cotesia glomerata (Hymenoptera: Braconidae).</title>
        <authorList>
            <person name="Pinto B.J."/>
            <person name="Weis J.J."/>
            <person name="Gamble T."/>
            <person name="Ode P.J."/>
            <person name="Paul R."/>
            <person name="Zaspel J.M."/>
        </authorList>
    </citation>
    <scope>NUCLEOTIDE SEQUENCE [LARGE SCALE GENOMIC DNA]</scope>
    <source>
        <strain evidence="1">CgM1</strain>
    </source>
</reference>
<dbReference type="Proteomes" id="UP000826195">
    <property type="component" value="Unassembled WGS sequence"/>
</dbReference>
<gene>
    <name evidence="1" type="ORF">KQX54_019820</name>
</gene>
<dbReference type="AlphaFoldDB" id="A0AAV7J209"/>